<evidence type="ECO:0000313" key="7">
    <source>
        <dbReference type="EMBL" id="KAK7236168.1"/>
    </source>
</evidence>
<reference evidence="7 8" key="1">
    <citation type="submission" date="2024-03" db="EMBL/GenBank/DDBJ databases">
        <title>Aureococcus anophagefferens CCMP1851 and Kratosvirus quantuckense: Draft genome of a second virus-susceptible host strain in the model system.</title>
        <authorList>
            <person name="Chase E."/>
            <person name="Truchon A.R."/>
            <person name="Schepens W."/>
            <person name="Wilhelm S.W."/>
        </authorList>
    </citation>
    <scope>NUCLEOTIDE SEQUENCE [LARGE SCALE GENOMIC DNA]</scope>
    <source>
        <strain evidence="7 8">CCMP1851</strain>
    </source>
</reference>
<dbReference type="PANTHER" id="PTHR15629:SF2">
    <property type="entry name" value="SH3 DOMAIN-CONTAINING YSC84-LIKE PROTEIN 1"/>
    <property type="match status" value="1"/>
</dbReference>
<keyword evidence="3" id="KW-0862">Zinc</keyword>
<feature type="compositionally biased region" description="Basic and acidic residues" evidence="5">
    <location>
        <begin position="468"/>
        <end position="482"/>
    </location>
</feature>
<accession>A0ABR1FQZ8</accession>
<feature type="region of interest" description="Disordered" evidence="5">
    <location>
        <begin position="423"/>
        <end position="521"/>
    </location>
</feature>
<dbReference type="InterPro" id="IPR051702">
    <property type="entry name" value="SH3_domain_YSC84-like"/>
</dbReference>
<dbReference type="Gene3D" id="3.30.40.10">
    <property type="entry name" value="Zinc/RING finger domain, C3HC4 (zinc finger)"/>
    <property type="match status" value="1"/>
</dbReference>
<evidence type="ECO:0000259" key="6">
    <source>
        <dbReference type="PROSITE" id="PS50178"/>
    </source>
</evidence>
<feature type="compositionally biased region" description="Basic and acidic residues" evidence="5">
    <location>
        <begin position="442"/>
        <end position="453"/>
    </location>
</feature>
<keyword evidence="1" id="KW-0479">Metal-binding</keyword>
<dbReference type="SMART" id="SM00064">
    <property type="entry name" value="FYVE"/>
    <property type="match status" value="1"/>
</dbReference>
<evidence type="ECO:0000256" key="4">
    <source>
        <dbReference type="PROSITE-ProRule" id="PRU00091"/>
    </source>
</evidence>
<dbReference type="CDD" id="cd15760">
    <property type="entry name" value="FYVE_scVPS27p_like"/>
    <property type="match status" value="1"/>
</dbReference>
<keyword evidence="2 4" id="KW-0863">Zinc-finger</keyword>
<name>A0ABR1FQZ8_AURAN</name>
<evidence type="ECO:0000256" key="5">
    <source>
        <dbReference type="SAM" id="MobiDB-lite"/>
    </source>
</evidence>
<proteinExistence type="predicted"/>
<evidence type="ECO:0000256" key="1">
    <source>
        <dbReference type="ARBA" id="ARBA00022723"/>
    </source>
</evidence>
<dbReference type="PANTHER" id="PTHR15629">
    <property type="entry name" value="SH3YL1 PROTEIN"/>
    <property type="match status" value="1"/>
</dbReference>
<feature type="domain" description="FYVE-type" evidence="6">
    <location>
        <begin position="9"/>
        <end position="84"/>
    </location>
</feature>
<dbReference type="InterPro" id="IPR013083">
    <property type="entry name" value="Znf_RING/FYVE/PHD"/>
</dbReference>
<dbReference type="InterPro" id="IPR011011">
    <property type="entry name" value="Znf_FYVE_PHD"/>
</dbReference>
<evidence type="ECO:0000256" key="3">
    <source>
        <dbReference type="ARBA" id="ARBA00022833"/>
    </source>
</evidence>
<dbReference type="PROSITE" id="PS50178">
    <property type="entry name" value="ZF_FYVE"/>
    <property type="match status" value="1"/>
</dbReference>
<evidence type="ECO:0000313" key="8">
    <source>
        <dbReference type="Proteomes" id="UP001363151"/>
    </source>
</evidence>
<sequence>MGAPRWMDDGETGRCMGCTKAFDSGTWRHHCRRCGMIFCDHCSRFKCLIHPAEAVYPPDWDSMLSSFDPREPLRVCATCHRELAPSQATLRQTTANAAQPTEVDRDTMERYLNVPIQFDMRSEILKATHTLLNFCDDNAIEGSDSVPRELIASAWGLAFVTTMQAGFFFSARVGTGLVVARTPDGGWSAPSAVCTAGAGWGLQIGGEVTDMLVVLNSQDAVDAFASTAQLSLGTELSLALGPMGRSAETNMTAGDSGVSAVFSYAHSKGFFVGIALHACVILARPDCNEKFYGDANEVATILSGAVPRPVGASPLYDALDEVLRGERPFYDHGGGRADWARQNGAALGDADGEFGCGYDEDVADPFAPRDQHETVFSAAAGPVRVVDARPHDGALAVRAAHLDPLEQEQIDRDLALALALSEEEQQRAHEEANAVPPPPPPDHYRPPDHREDADSSFFGRWGSTGDAAPRDDAWADERRERLSSLADETALPTEELKAFSLRGAARAPPAPYDDELDELEI</sequence>
<dbReference type="Pfam" id="PF04366">
    <property type="entry name" value="Ysc84"/>
    <property type="match status" value="1"/>
</dbReference>
<dbReference type="InterPro" id="IPR017455">
    <property type="entry name" value="Znf_FYVE-rel"/>
</dbReference>
<evidence type="ECO:0000256" key="2">
    <source>
        <dbReference type="ARBA" id="ARBA00022771"/>
    </source>
</evidence>
<dbReference type="CDD" id="cd11526">
    <property type="entry name" value="SYLF_FYVE"/>
    <property type="match status" value="1"/>
</dbReference>
<keyword evidence="8" id="KW-1185">Reference proteome</keyword>
<dbReference type="InterPro" id="IPR007461">
    <property type="entry name" value="Ysc84_actin-binding"/>
</dbReference>
<dbReference type="Pfam" id="PF01363">
    <property type="entry name" value="FYVE"/>
    <property type="match status" value="1"/>
</dbReference>
<protein>
    <recommendedName>
        <fullName evidence="6">FYVE-type domain-containing protein</fullName>
    </recommendedName>
</protein>
<dbReference type="SUPFAM" id="SSF57903">
    <property type="entry name" value="FYVE/PHD zinc finger"/>
    <property type="match status" value="1"/>
</dbReference>
<gene>
    <name evidence="7" type="ORF">SO694_00060120</name>
</gene>
<dbReference type="InterPro" id="IPR000306">
    <property type="entry name" value="Znf_FYVE"/>
</dbReference>
<dbReference type="Proteomes" id="UP001363151">
    <property type="component" value="Unassembled WGS sequence"/>
</dbReference>
<comment type="caution">
    <text evidence="7">The sequence shown here is derived from an EMBL/GenBank/DDBJ whole genome shotgun (WGS) entry which is preliminary data.</text>
</comment>
<dbReference type="EMBL" id="JBBJCI010000286">
    <property type="protein sequence ID" value="KAK7236168.1"/>
    <property type="molecule type" value="Genomic_DNA"/>
</dbReference>
<organism evidence="7 8">
    <name type="scientific">Aureococcus anophagefferens</name>
    <name type="common">Harmful bloom alga</name>
    <dbReference type="NCBI Taxonomy" id="44056"/>
    <lineage>
        <taxon>Eukaryota</taxon>
        <taxon>Sar</taxon>
        <taxon>Stramenopiles</taxon>
        <taxon>Ochrophyta</taxon>
        <taxon>Pelagophyceae</taxon>
        <taxon>Pelagomonadales</taxon>
        <taxon>Pelagomonadaceae</taxon>
        <taxon>Aureococcus</taxon>
    </lineage>
</organism>
<feature type="compositionally biased region" description="Acidic residues" evidence="5">
    <location>
        <begin position="512"/>
        <end position="521"/>
    </location>
</feature>